<dbReference type="GO" id="GO:0005737">
    <property type="term" value="C:cytoplasm"/>
    <property type="evidence" value="ECO:0007669"/>
    <property type="project" value="TreeGrafter"/>
</dbReference>
<dbReference type="GO" id="GO:0000242">
    <property type="term" value="C:pericentriolar material"/>
    <property type="evidence" value="ECO:0007669"/>
    <property type="project" value="TreeGrafter"/>
</dbReference>
<dbReference type="Proteomes" id="UP000812440">
    <property type="component" value="Chromosome 6"/>
</dbReference>
<feature type="region of interest" description="Disordered" evidence="2">
    <location>
        <begin position="326"/>
        <end position="367"/>
    </location>
</feature>
<dbReference type="InterPro" id="IPR057662">
    <property type="entry name" value="CEP192_Aurora-A_bind"/>
</dbReference>
<protein>
    <submittedName>
        <fullName evidence="3">Uncharacterized protein</fullName>
    </submittedName>
</protein>
<evidence type="ECO:0000313" key="4">
    <source>
        <dbReference type="Proteomes" id="UP000812440"/>
    </source>
</evidence>
<dbReference type="InterPro" id="IPR039103">
    <property type="entry name" value="Spd-2/CEP192"/>
</dbReference>
<dbReference type="AlphaFoldDB" id="A0A8T2JHZ2"/>
<dbReference type="EMBL" id="JAACNH010000005">
    <property type="protein sequence ID" value="KAG8442231.1"/>
    <property type="molecule type" value="Genomic_DNA"/>
</dbReference>
<dbReference type="PANTHER" id="PTHR16029">
    <property type="entry name" value="CENTROSOMAL PROTEIN OF 192 KDA"/>
    <property type="match status" value="1"/>
</dbReference>
<comment type="caution">
    <text evidence="3">The sequence shown here is derived from an EMBL/GenBank/DDBJ whole genome shotgun (WGS) entry which is preliminary data.</text>
</comment>
<feature type="non-terminal residue" evidence="3">
    <location>
        <position position="684"/>
    </location>
</feature>
<dbReference type="Pfam" id="PF25765">
    <property type="entry name" value="PLK4_bind_CEP192"/>
    <property type="match status" value="1"/>
</dbReference>
<keyword evidence="4" id="KW-1185">Reference proteome</keyword>
<evidence type="ECO:0000256" key="2">
    <source>
        <dbReference type="SAM" id="MobiDB-lite"/>
    </source>
</evidence>
<dbReference type="PANTHER" id="PTHR16029:SF11">
    <property type="entry name" value="CENTROSOMAL PROTEIN OF 192 KDA"/>
    <property type="match status" value="1"/>
</dbReference>
<evidence type="ECO:0000313" key="3">
    <source>
        <dbReference type="EMBL" id="KAG8442231.1"/>
    </source>
</evidence>
<dbReference type="GO" id="GO:0051298">
    <property type="term" value="P:centrosome duplication"/>
    <property type="evidence" value="ECO:0007669"/>
    <property type="project" value="InterPro"/>
</dbReference>
<dbReference type="CDD" id="cd21856">
    <property type="entry name" value="Plk4BD_Cep192"/>
    <property type="match status" value="1"/>
</dbReference>
<dbReference type="GO" id="GO:0019901">
    <property type="term" value="F:protein kinase binding"/>
    <property type="evidence" value="ECO:0007669"/>
    <property type="project" value="TreeGrafter"/>
</dbReference>
<dbReference type="GO" id="GO:0090222">
    <property type="term" value="P:centrosome-templated microtubule nucleation"/>
    <property type="evidence" value="ECO:0007669"/>
    <property type="project" value="InterPro"/>
</dbReference>
<dbReference type="GO" id="GO:0090307">
    <property type="term" value="P:mitotic spindle assembly"/>
    <property type="evidence" value="ECO:0007669"/>
    <property type="project" value="TreeGrafter"/>
</dbReference>
<evidence type="ECO:0000256" key="1">
    <source>
        <dbReference type="SAM" id="Coils"/>
    </source>
</evidence>
<dbReference type="GO" id="GO:0071539">
    <property type="term" value="P:protein localization to centrosome"/>
    <property type="evidence" value="ECO:0007669"/>
    <property type="project" value="InterPro"/>
</dbReference>
<feature type="coiled-coil region" evidence="1">
    <location>
        <begin position="599"/>
        <end position="626"/>
    </location>
</feature>
<reference evidence="3" key="1">
    <citation type="thesis" date="2020" institute="ProQuest LLC" country="789 East Eisenhower Parkway, Ann Arbor, MI, USA">
        <title>Comparative Genomics and Chromosome Evolution.</title>
        <authorList>
            <person name="Mudd A.B."/>
        </authorList>
    </citation>
    <scope>NUCLEOTIDE SEQUENCE</scope>
    <source>
        <strain evidence="3">Female2</strain>
        <tissue evidence="3">Blood</tissue>
    </source>
</reference>
<dbReference type="OrthoDB" id="67059at2759"/>
<proteinExistence type="predicted"/>
<keyword evidence="1" id="KW-0175">Coiled coil</keyword>
<dbReference type="GO" id="GO:0005814">
    <property type="term" value="C:centriole"/>
    <property type="evidence" value="ECO:0007669"/>
    <property type="project" value="TreeGrafter"/>
</dbReference>
<accession>A0A8T2JHZ2</accession>
<sequence length="684" mass="75878">MEYFRFAWRSRSFTERNVDLFFCRSVEKSGKIIIFDPSMITPAMTENFSNIEDEPFPSFFGESISSNISEALNNCTLASSLGLPVAASTVAKVRPDFAWPADAQESYLETERIVQENGNHLAESGKQPNGKYILSFKDDLEHSNNTIGITGVEPHPPNTDLPGKKLLAPEKPSSMGIIKDISNSVCVIPHSNLNEKASNAVHISSESVKESQHLLKDDLSRSVTSFLENERLMSIASLDGSFSDELDDEEFYDDQLEAYFKKLLPPGMHRGVIEGQEISDPRRDSYMDQFQMLHVRLAATGMDSAPASEDEDVEQELEKAAMHRLHREPFITGDQSRPSFRPGLEGGSSEDDSKEIHSAPSNAHEFSCRESAEGHVLCSPMLAIGSDTSEVGDGSNGSNDGMKNLQTQTEQPFTWDADSLTRNVAGEENVNFLEPPLCQQVEDRIDPVGKGAISVESKTTSLPDRKRMLNHNTMLDSRDCNAAPQDLTTKNKSSLPSNVEVQERLPDEYLSPSYQKECEDFSTVLQSAVGQQFSWSFCSGKNETDCISTPHSVVYQNEEGKWVTDLAYYKPFDCEQIENVSGVVCSVKDEDFVVGSDAIAMIQEDQEEFEKEHRFIQEEKMDLENSSVNIGDTSWKAPPNANILLKASHLSSGDASYLRLSLGEFFGQRSEALGCLGEGPDVKR</sequence>
<organism evidence="3 4">
    <name type="scientific">Hymenochirus boettgeri</name>
    <name type="common">Congo dwarf clawed frog</name>
    <dbReference type="NCBI Taxonomy" id="247094"/>
    <lineage>
        <taxon>Eukaryota</taxon>
        <taxon>Metazoa</taxon>
        <taxon>Chordata</taxon>
        <taxon>Craniata</taxon>
        <taxon>Vertebrata</taxon>
        <taxon>Euteleostomi</taxon>
        <taxon>Amphibia</taxon>
        <taxon>Batrachia</taxon>
        <taxon>Anura</taxon>
        <taxon>Pipoidea</taxon>
        <taxon>Pipidae</taxon>
        <taxon>Pipinae</taxon>
        <taxon>Hymenochirus</taxon>
    </lineage>
</organism>
<dbReference type="Pfam" id="PF25763">
    <property type="entry name" value="Aurora-A_bind_CEP192"/>
    <property type="match status" value="1"/>
</dbReference>
<dbReference type="InterPro" id="IPR057665">
    <property type="entry name" value="CEP192_PLK4_bind"/>
</dbReference>
<name>A0A8T2JHZ2_9PIPI</name>
<gene>
    <name evidence="3" type="ORF">GDO86_011144</name>
</gene>